<dbReference type="Pfam" id="PF02594">
    <property type="entry name" value="DUF167"/>
    <property type="match status" value="1"/>
</dbReference>
<sequence>MGKAPGHPQASTPVNLPPGLLQPQGTGCLLRVKVIPKGKKLSVVGVLGDSLKVSLTAAAERGEANRQLQEFLAELLGIPSSSVVLKAGLTSRNKLVFLAGVDPERVLQSLQAVLG</sequence>
<name>A0A062XZV4_9BACT</name>
<evidence type="ECO:0000256" key="1">
    <source>
        <dbReference type="ARBA" id="ARBA00010364"/>
    </source>
</evidence>
<dbReference type="SUPFAM" id="SSF69786">
    <property type="entry name" value="YggU-like"/>
    <property type="match status" value="1"/>
</dbReference>
<dbReference type="STRING" id="1312852.EG19_05535"/>
<feature type="region of interest" description="Disordered" evidence="3">
    <location>
        <begin position="1"/>
        <end position="22"/>
    </location>
</feature>
<dbReference type="NCBIfam" id="TIGR00251">
    <property type="entry name" value="DUF167 family protein"/>
    <property type="match status" value="1"/>
</dbReference>
<dbReference type="AlphaFoldDB" id="A0A062XZV4"/>
<dbReference type="Gene3D" id="3.30.1200.10">
    <property type="entry name" value="YggU-like"/>
    <property type="match status" value="1"/>
</dbReference>
<keyword evidence="5" id="KW-1185">Reference proteome</keyword>
<gene>
    <name evidence="4" type="ORF">EG19_05535</name>
</gene>
<dbReference type="InterPro" id="IPR036591">
    <property type="entry name" value="YggU-like_sf"/>
</dbReference>
<dbReference type="HAMAP" id="MF_00634">
    <property type="entry name" value="UPF0235"/>
    <property type="match status" value="1"/>
</dbReference>
<dbReference type="Proteomes" id="UP000027284">
    <property type="component" value="Unassembled WGS sequence"/>
</dbReference>
<evidence type="ECO:0000313" key="5">
    <source>
        <dbReference type="Proteomes" id="UP000027284"/>
    </source>
</evidence>
<dbReference type="RefSeq" id="WP_053335122.1">
    <property type="nucleotide sequence ID" value="NZ_JMFG01000020.1"/>
</dbReference>
<evidence type="ECO:0000313" key="4">
    <source>
        <dbReference type="EMBL" id="KDA53661.1"/>
    </source>
</evidence>
<dbReference type="GO" id="GO:0005737">
    <property type="term" value="C:cytoplasm"/>
    <property type="evidence" value="ECO:0007669"/>
    <property type="project" value="TreeGrafter"/>
</dbReference>
<accession>A0A062XZV4</accession>
<reference evidence="4 5" key="1">
    <citation type="submission" date="2014-04" db="EMBL/GenBank/DDBJ databases">
        <title>The Genome Sequence of Thermoanaerobaculum aquaticum MP-01, The First Cultivated Group 23 Acidobacterium.</title>
        <authorList>
            <person name="Stamps B.W."/>
            <person name="Losey N.A."/>
            <person name="Lawson P.A."/>
            <person name="Stevenson B.S."/>
        </authorList>
    </citation>
    <scope>NUCLEOTIDE SEQUENCE [LARGE SCALE GENOMIC DNA]</scope>
    <source>
        <strain evidence="4 5">MP-01</strain>
    </source>
</reference>
<dbReference type="PANTHER" id="PTHR13420">
    <property type="entry name" value="UPF0235 PROTEIN C15ORF40"/>
    <property type="match status" value="1"/>
</dbReference>
<dbReference type="SMART" id="SM01152">
    <property type="entry name" value="DUF167"/>
    <property type="match status" value="1"/>
</dbReference>
<comment type="similarity">
    <text evidence="1 2">Belongs to the UPF0235 family.</text>
</comment>
<organism evidence="4 5">
    <name type="scientific">Thermoanaerobaculum aquaticum</name>
    <dbReference type="NCBI Taxonomy" id="1312852"/>
    <lineage>
        <taxon>Bacteria</taxon>
        <taxon>Pseudomonadati</taxon>
        <taxon>Acidobacteriota</taxon>
        <taxon>Thermoanaerobaculia</taxon>
        <taxon>Thermoanaerobaculales</taxon>
        <taxon>Thermoanaerobaculaceae</taxon>
        <taxon>Thermoanaerobaculum</taxon>
    </lineage>
</organism>
<protein>
    <recommendedName>
        <fullName evidence="2">UPF0235 protein EG19_05535</fullName>
    </recommendedName>
</protein>
<dbReference type="EMBL" id="JMFG01000020">
    <property type="protein sequence ID" value="KDA53661.1"/>
    <property type="molecule type" value="Genomic_DNA"/>
</dbReference>
<dbReference type="InterPro" id="IPR003746">
    <property type="entry name" value="DUF167"/>
</dbReference>
<proteinExistence type="inferred from homology"/>
<dbReference type="PANTHER" id="PTHR13420:SF7">
    <property type="entry name" value="UPF0235 PROTEIN C15ORF40"/>
    <property type="match status" value="1"/>
</dbReference>
<comment type="caution">
    <text evidence="4">The sequence shown here is derived from an EMBL/GenBank/DDBJ whole genome shotgun (WGS) entry which is preliminary data.</text>
</comment>
<evidence type="ECO:0000256" key="3">
    <source>
        <dbReference type="SAM" id="MobiDB-lite"/>
    </source>
</evidence>
<evidence type="ECO:0000256" key="2">
    <source>
        <dbReference type="HAMAP-Rule" id="MF_00634"/>
    </source>
</evidence>